<dbReference type="OrthoDB" id="4331505at2759"/>
<evidence type="ECO:0000313" key="2">
    <source>
        <dbReference type="Proteomes" id="UP000191408"/>
    </source>
</evidence>
<name>A0A1V6NSD8_PENPO</name>
<dbReference type="Proteomes" id="UP000191408">
    <property type="component" value="Unassembled WGS sequence"/>
</dbReference>
<organism evidence="1 2">
    <name type="scientific">Penicillium polonicum</name>
    <dbReference type="NCBI Taxonomy" id="60169"/>
    <lineage>
        <taxon>Eukaryota</taxon>
        <taxon>Fungi</taxon>
        <taxon>Dikarya</taxon>
        <taxon>Ascomycota</taxon>
        <taxon>Pezizomycotina</taxon>
        <taxon>Eurotiomycetes</taxon>
        <taxon>Eurotiomycetidae</taxon>
        <taxon>Eurotiales</taxon>
        <taxon>Aspergillaceae</taxon>
        <taxon>Penicillium</taxon>
    </lineage>
</organism>
<proteinExistence type="predicted"/>
<dbReference type="EMBL" id="MDYM01000003">
    <property type="protein sequence ID" value="OQD67668.1"/>
    <property type="molecule type" value="Genomic_DNA"/>
</dbReference>
<dbReference type="STRING" id="60169.A0A1V6NSD8"/>
<gene>
    <name evidence="1" type="ORF">PENPOL_c003G07027</name>
</gene>
<reference evidence="2" key="1">
    <citation type="journal article" date="2017" name="Nat. Microbiol.">
        <title>Global analysis of biosynthetic gene clusters reveals vast potential of secondary metabolite production in Penicillium species.</title>
        <authorList>
            <person name="Nielsen J.C."/>
            <person name="Grijseels S."/>
            <person name="Prigent S."/>
            <person name="Ji B."/>
            <person name="Dainat J."/>
            <person name="Nielsen K.F."/>
            <person name="Frisvad J.C."/>
            <person name="Workman M."/>
            <person name="Nielsen J."/>
        </authorList>
    </citation>
    <scope>NUCLEOTIDE SEQUENCE [LARGE SCALE GENOMIC DNA]</scope>
    <source>
        <strain evidence="2">IBT 4502</strain>
    </source>
</reference>
<dbReference type="AlphaFoldDB" id="A0A1V6NSD8"/>
<sequence>MSASTSNPPSPFHVTWHGASRLTRAQFQALRVQCLPPENQPTDIPKSKIVQFGLSRSLRTAKDWLGSFPPFQQYLRHVSTTQHTMPWRIGDSTQAANGLGIMELPRRKQELVMAGTDVDEELVVSSLLAFLEAITLRHPDVKCDWSARRRNLKANFGASDLRVIVDGALVDPTNNNLKALIEAKKRSSRGFGETISATWQQAAEVVTAIRAQNLTPGTPVFLISQEADELFLVVARFGEKYLHYISGRTMTLASKDFLALERFGPWKISDAQHLEMFAEIALAIAIQCTAAVKATSITWVFFINLKPFASIASWTNYEEED</sequence>
<accession>A0A1V6NSD8</accession>
<comment type="caution">
    <text evidence="1">The sequence shown here is derived from an EMBL/GenBank/DDBJ whole genome shotgun (WGS) entry which is preliminary data.</text>
</comment>
<protein>
    <submittedName>
        <fullName evidence="1">Uncharacterized protein</fullName>
    </submittedName>
</protein>
<keyword evidence="2" id="KW-1185">Reference proteome</keyword>
<evidence type="ECO:0000313" key="1">
    <source>
        <dbReference type="EMBL" id="OQD67668.1"/>
    </source>
</evidence>